<keyword evidence="3 5" id="KW-0238">DNA-binding</keyword>
<feature type="domain" description="HTH tetR-type" evidence="6">
    <location>
        <begin position="1"/>
        <end position="54"/>
    </location>
</feature>
<protein>
    <submittedName>
        <fullName evidence="7">TetR/AcrR family transcriptional regulator</fullName>
    </submittedName>
</protein>
<evidence type="ECO:0000256" key="5">
    <source>
        <dbReference type="PROSITE-ProRule" id="PRU00335"/>
    </source>
</evidence>
<evidence type="ECO:0000256" key="2">
    <source>
        <dbReference type="ARBA" id="ARBA00023015"/>
    </source>
</evidence>
<dbReference type="InterPro" id="IPR039538">
    <property type="entry name" value="BetI_C"/>
</dbReference>
<evidence type="ECO:0000256" key="3">
    <source>
        <dbReference type="ARBA" id="ARBA00023125"/>
    </source>
</evidence>
<dbReference type="SUPFAM" id="SSF46689">
    <property type="entry name" value="Homeodomain-like"/>
    <property type="match status" value="1"/>
</dbReference>
<evidence type="ECO:0000313" key="8">
    <source>
        <dbReference type="Proteomes" id="UP001595858"/>
    </source>
</evidence>
<evidence type="ECO:0000313" key="7">
    <source>
        <dbReference type="EMBL" id="MFC4868246.1"/>
    </source>
</evidence>
<reference evidence="8" key="1">
    <citation type="journal article" date="2019" name="Int. J. Syst. Evol. Microbiol.">
        <title>The Global Catalogue of Microorganisms (GCM) 10K type strain sequencing project: providing services to taxonomists for standard genome sequencing and annotation.</title>
        <authorList>
            <consortium name="The Broad Institute Genomics Platform"/>
            <consortium name="The Broad Institute Genome Sequencing Center for Infectious Disease"/>
            <person name="Wu L."/>
            <person name="Ma J."/>
        </authorList>
    </citation>
    <scope>NUCLEOTIDE SEQUENCE [LARGE SCALE GENOMIC DNA]</scope>
    <source>
        <strain evidence="8">CGMCC 4.7304</strain>
    </source>
</reference>
<gene>
    <name evidence="7" type="ORF">ACFPCZ_16560</name>
</gene>
<keyword evidence="8" id="KW-1185">Reference proteome</keyword>
<dbReference type="RefSeq" id="WP_344148245.1">
    <property type="nucleotide sequence ID" value="NZ_BAAAQI010000025.1"/>
</dbReference>
<dbReference type="Pfam" id="PF00440">
    <property type="entry name" value="TetR_N"/>
    <property type="match status" value="1"/>
</dbReference>
<dbReference type="EMBL" id="JBHSIY010000014">
    <property type="protein sequence ID" value="MFC4868246.1"/>
    <property type="molecule type" value="Genomic_DNA"/>
</dbReference>
<evidence type="ECO:0000256" key="4">
    <source>
        <dbReference type="ARBA" id="ARBA00023163"/>
    </source>
</evidence>
<evidence type="ECO:0000259" key="6">
    <source>
        <dbReference type="PROSITE" id="PS50977"/>
    </source>
</evidence>
<keyword evidence="2" id="KW-0805">Transcription regulation</keyword>
<keyword evidence="4" id="KW-0804">Transcription</keyword>
<dbReference type="PROSITE" id="PS50977">
    <property type="entry name" value="HTH_TETR_2"/>
    <property type="match status" value="1"/>
</dbReference>
<organism evidence="7 8">
    <name type="scientific">Streptomonospora arabica</name>
    <dbReference type="NCBI Taxonomy" id="412417"/>
    <lineage>
        <taxon>Bacteria</taxon>
        <taxon>Bacillati</taxon>
        <taxon>Actinomycetota</taxon>
        <taxon>Actinomycetes</taxon>
        <taxon>Streptosporangiales</taxon>
        <taxon>Nocardiopsidaceae</taxon>
        <taxon>Streptomonospora</taxon>
    </lineage>
</organism>
<accession>A0ABV9SPW6</accession>
<proteinExistence type="predicted"/>
<dbReference type="InterPro" id="IPR009057">
    <property type="entry name" value="Homeodomain-like_sf"/>
</dbReference>
<dbReference type="Pfam" id="PF13977">
    <property type="entry name" value="TetR_C_6"/>
    <property type="match status" value="1"/>
</dbReference>
<name>A0ABV9SPW6_9ACTN</name>
<comment type="caution">
    <text evidence="7">The sequence shown here is derived from an EMBL/GenBank/DDBJ whole genome shotgun (WGS) entry which is preliminary data.</text>
</comment>
<feature type="DNA-binding region" description="H-T-H motif" evidence="5">
    <location>
        <begin position="17"/>
        <end position="36"/>
    </location>
</feature>
<keyword evidence="1" id="KW-0678">Repressor</keyword>
<evidence type="ECO:0000256" key="1">
    <source>
        <dbReference type="ARBA" id="ARBA00022491"/>
    </source>
</evidence>
<sequence length="177" mass="18834">MAAGLDLLAEGGWPAITARAVAERSGANTGLIHYHFGGLAGLRRDVARAGTEQVLEPFAEALLERASVGEVLDELARIIPASTDDDRAMRIAVELVVGAQREPDLCDVLRDELREARGRIADRVAALYPHWGPRRCTGAAVLVTALLDGLVLHVMADREVPVGAASEALRDLLEGAD</sequence>
<dbReference type="Proteomes" id="UP001595858">
    <property type="component" value="Unassembled WGS sequence"/>
</dbReference>
<dbReference type="InterPro" id="IPR001647">
    <property type="entry name" value="HTH_TetR"/>
</dbReference>
<dbReference type="Gene3D" id="1.10.357.10">
    <property type="entry name" value="Tetracycline Repressor, domain 2"/>
    <property type="match status" value="1"/>
</dbReference>
<dbReference type="InterPro" id="IPR036271">
    <property type="entry name" value="Tet_transcr_reg_TetR-rel_C_sf"/>
</dbReference>
<dbReference type="SUPFAM" id="SSF48498">
    <property type="entry name" value="Tetracyclin repressor-like, C-terminal domain"/>
    <property type="match status" value="1"/>
</dbReference>